<comment type="similarity">
    <text evidence="1">Belongs to the UPF0111 family.</text>
</comment>
<sequence length="372" mass="41534">MRQIAALPYTSDPIDGSMQILLITSRDTGRWVIPKGNRIKGLAGHRAAEVEAFEEAGIHGIACPAPIGRYSYDKRKRSGKSREANVEVFPLAVTGHLTQWPEKGQRELRWFSVAEAAKAVDEPELQSIIAAFREPPADPGWFLRLLLSIREKQSERTGMLRWFHALMPKQGRFFEQFEDHAATLVAGADALAKLLKGGPDMDAHIKEISDREHEADDIIREVLQDVRRIFVTPFDRSAITGLIGVMDDAIDQMNQTAKAIALYEVKNFAPQMQDMSALIVECARITAEAMPLLRSLNINSARLHELTERLVKLEGHADILHEAGLKALYSQARAGNPMDFIVGNEIYSHLEKVTDRFEDVANEISGLVIDHA</sequence>
<dbReference type="InterPro" id="IPR000086">
    <property type="entry name" value="NUDIX_hydrolase_dom"/>
</dbReference>
<proteinExistence type="inferred from homology"/>
<dbReference type="InterPro" id="IPR038078">
    <property type="entry name" value="PhoU-like_sf"/>
</dbReference>
<dbReference type="STRING" id="13690.AX777_03225"/>
<evidence type="ECO:0000259" key="2">
    <source>
        <dbReference type="PROSITE" id="PS51462"/>
    </source>
</evidence>
<gene>
    <name evidence="3" type="ORF">CP98_00986</name>
</gene>
<evidence type="ECO:0000256" key="1">
    <source>
        <dbReference type="ARBA" id="ARBA00008591"/>
    </source>
</evidence>
<reference evidence="3 4" key="1">
    <citation type="submission" date="2014-03" db="EMBL/GenBank/DDBJ databases">
        <title>Genome sequence of Sphingobium yanoikuyae B1.</title>
        <authorList>
            <person name="Gan H.M."/>
            <person name="Gan H.Y."/>
            <person name="Savka M.A."/>
        </authorList>
    </citation>
    <scope>NUCLEOTIDE SEQUENCE [LARGE SCALE GENOMIC DNA]</scope>
    <source>
        <strain evidence="3 4">B1</strain>
    </source>
</reference>
<dbReference type="GO" id="GO:0016462">
    <property type="term" value="F:pyrophosphatase activity"/>
    <property type="evidence" value="ECO:0007669"/>
    <property type="project" value="InterPro"/>
</dbReference>
<dbReference type="Pfam" id="PF01865">
    <property type="entry name" value="PhoU_div"/>
    <property type="match status" value="1"/>
</dbReference>
<dbReference type="CDD" id="cd04666">
    <property type="entry name" value="NUDIX_DIPP2_like_Nudt4"/>
    <property type="match status" value="1"/>
</dbReference>
<name>A0A084EQM4_SPHYA</name>
<protein>
    <recommendedName>
        <fullName evidence="2">Nudix hydrolase domain-containing protein</fullName>
    </recommendedName>
</protein>
<dbReference type="SUPFAM" id="SSF55811">
    <property type="entry name" value="Nudix"/>
    <property type="match status" value="1"/>
</dbReference>
<dbReference type="Pfam" id="PF00293">
    <property type="entry name" value="NUDIX"/>
    <property type="match status" value="1"/>
</dbReference>
<dbReference type="InterPro" id="IPR018445">
    <property type="entry name" value="Put_Phosphate_transp_reg"/>
</dbReference>
<dbReference type="InterPro" id="IPR047198">
    <property type="entry name" value="DDP-like_NUDIX"/>
</dbReference>
<dbReference type="Gene3D" id="1.20.58.220">
    <property type="entry name" value="Phosphate transport system protein phou homolog 2, domain 2"/>
    <property type="match status" value="1"/>
</dbReference>
<dbReference type="RefSeq" id="WP_037517521.1">
    <property type="nucleotide sequence ID" value="NZ_JGVR01000004.1"/>
</dbReference>
<dbReference type="InterPro" id="IPR052912">
    <property type="entry name" value="UPF0111_domain"/>
</dbReference>
<dbReference type="Proteomes" id="UP000028534">
    <property type="component" value="Unassembled WGS sequence"/>
</dbReference>
<comment type="caution">
    <text evidence="3">The sequence shown here is derived from an EMBL/GenBank/DDBJ whole genome shotgun (WGS) entry which is preliminary data.</text>
</comment>
<dbReference type="AlphaFoldDB" id="A0A084EQM4"/>
<evidence type="ECO:0000313" key="3">
    <source>
        <dbReference type="EMBL" id="KEZ20266.1"/>
    </source>
</evidence>
<feature type="domain" description="Nudix hydrolase" evidence="2">
    <location>
        <begin position="1"/>
        <end position="133"/>
    </location>
</feature>
<accession>A0A084EQM4</accession>
<dbReference type="EMBL" id="JGVR01000004">
    <property type="protein sequence ID" value="KEZ20266.1"/>
    <property type="molecule type" value="Genomic_DNA"/>
</dbReference>
<dbReference type="PANTHER" id="PTHR37298">
    <property type="entry name" value="UPF0111 PROTEIN YKAA"/>
    <property type="match status" value="1"/>
</dbReference>
<organism evidence="3 4">
    <name type="scientific">Sphingobium yanoikuyae</name>
    <name type="common">Sphingomonas yanoikuyae</name>
    <dbReference type="NCBI Taxonomy" id="13690"/>
    <lineage>
        <taxon>Bacteria</taxon>
        <taxon>Pseudomonadati</taxon>
        <taxon>Pseudomonadota</taxon>
        <taxon>Alphaproteobacteria</taxon>
        <taxon>Sphingomonadales</taxon>
        <taxon>Sphingomonadaceae</taxon>
        <taxon>Sphingobium</taxon>
    </lineage>
</organism>
<dbReference type="PROSITE" id="PS51462">
    <property type="entry name" value="NUDIX"/>
    <property type="match status" value="1"/>
</dbReference>
<dbReference type="Gene3D" id="3.90.79.10">
    <property type="entry name" value="Nucleoside Triphosphate Pyrophosphohydrolase"/>
    <property type="match status" value="1"/>
</dbReference>
<dbReference type="PATRIC" id="fig|13690.10.peg.1026"/>
<dbReference type="InterPro" id="IPR015797">
    <property type="entry name" value="NUDIX_hydrolase-like_dom_sf"/>
</dbReference>
<dbReference type="eggNOG" id="COG1392">
    <property type="taxonomic scope" value="Bacteria"/>
</dbReference>
<dbReference type="PANTHER" id="PTHR37298:SF1">
    <property type="entry name" value="UPF0111 PROTEIN YKAA"/>
    <property type="match status" value="1"/>
</dbReference>
<evidence type="ECO:0000313" key="4">
    <source>
        <dbReference type="Proteomes" id="UP000028534"/>
    </source>
</evidence>